<keyword evidence="2" id="KW-1133">Transmembrane helix</keyword>
<evidence type="ECO:0000259" key="3">
    <source>
        <dbReference type="Pfam" id="PF01464"/>
    </source>
</evidence>
<dbReference type="eggNOG" id="COG0741">
    <property type="taxonomic scope" value="Bacteria"/>
</dbReference>
<proteinExistence type="inferred from homology"/>
<dbReference type="STRING" id="906968.Trebr_2218"/>
<dbReference type="AlphaFoldDB" id="F4LL55"/>
<evidence type="ECO:0000256" key="2">
    <source>
        <dbReference type="SAM" id="Phobius"/>
    </source>
</evidence>
<accession>F4LL55</accession>
<dbReference type="HOGENOM" id="CLU_088958_0_0_12"/>
<feature type="domain" description="Transglycosylase SLT" evidence="3">
    <location>
        <begin position="123"/>
        <end position="224"/>
    </location>
</feature>
<feature type="transmembrane region" description="Helical" evidence="2">
    <location>
        <begin position="12"/>
        <end position="36"/>
    </location>
</feature>
<sequence length="273" mass="30312">MTSNQNRSQDLLARYSGAFAFCLFFLTAGIASLLLFPAQSDAAFTSSETDRTFQSLTETNLNLTDFDTDAINNYYSDSYKTAVAEHAQKEDKGLALYRSVYSRPAVEWFYTHITENNNVAVAILEEADKNDIPLSLAFALAYTESRYKARAVNKNTNASIDRGLFQLNSSSFPSLKEDDFFDPAVSARYGLSHLRFCLDTAGNEIAALAMYNAGTNRVRKNGTPQMTLNYVSKIIDYRQGLDELFSTEVAQFYQNGTGPYLAAAGNGESDAYR</sequence>
<evidence type="ECO:0000313" key="4">
    <source>
        <dbReference type="EMBL" id="AEE17629.1"/>
    </source>
</evidence>
<dbReference type="InterPro" id="IPR023346">
    <property type="entry name" value="Lysozyme-like_dom_sf"/>
</dbReference>
<dbReference type="EMBL" id="CP002696">
    <property type="protein sequence ID" value="AEE17629.1"/>
    <property type="molecule type" value="Genomic_DNA"/>
</dbReference>
<dbReference type="Proteomes" id="UP000006546">
    <property type="component" value="Chromosome"/>
</dbReference>
<keyword evidence="5" id="KW-1185">Reference proteome</keyword>
<dbReference type="Gene3D" id="1.10.530.10">
    <property type="match status" value="1"/>
</dbReference>
<dbReference type="KEGG" id="tbe:Trebr_2218"/>
<keyword evidence="2" id="KW-0812">Transmembrane</keyword>
<name>F4LL55_TREBD</name>
<organism evidence="4 5">
    <name type="scientific">Treponema brennaborense (strain DSM 12168 / CIP 105900 / DD5/3)</name>
    <dbReference type="NCBI Taxonomy" id="906968"/>
    <lineage>
        <taxon>Bacteria</taxon>
        <taxon>Pseudomonadati</taxon>
        <taxon>Spirochaetota</taxon>
        <taxon>Spirochaetia</taxon>
        <taxon>Spirochaetales</taxon>
        <taxon>Treponemataceae</taxon>
        <taxon>Treponema</taxon>
    </lineage>
</organism>
<evidence type="ECO:0000256" key="1">
    <source>
        <dbReference type="ARBA" id="ARBA00007734"/>
    </source>
</evidence>
<dbReference type="RefSeq" id="WP_013759331.1">
    <property type="nucleotide sequence ID" value="NC_015500.1"/>
</dbReference>
<evidence type="ECO:0000313" key="5">
    <source>
        <dbReference type="Proteomes" id="UP000006546"/>
    </source>
</evidence>
<dbReference type="PANTHER" id="PTHR37423">
    <property type="entry name" value="SOLUBLE LYTIC MUREIN TRANSGLYCOSYLASE-RELATED"/>
    <property type="match status" value="1"/>
</dbReference>
<comment type="similarity">
    <text evidence="1">Belongs to the transglycosylase Slt family.</text>
</comment>
<dbReference type="Pfam" id="PF01464">
    <property type="entry name" value="SLT"/>
    <property type="match status" value="1"/>
</dbReference>
<protein>
    <submittedName>
        <fullName evidence="4">Lytic transglycosylase catalytic</fullName>
    </submittedName>
</protein>
<reference evidence="5" key="1">
    <citation type="submission" date="2011-04" db="EMBL/GenBank/DDBJ databases">
        <title>The complete genome of Treponema brennaborense DSM 12168.</title>
        <authorList>
            <person name="Lucas S."/>
            <person name="Han J."/>
            <person name="Lapidus A."/>
            <person name="Bruce D."/>
            <person name="Goodwin L."/>
            <person name="Pitluck S."/>
            <person name="Peters L."/>
            <person name="Kyrpides N."/>
            <person name="Mavromatis K."/>
            <person name="Ivanova N."/>
            <person name="Mikhailova N."/>
            <person name="Pagani I."/>
            <person name="Teshima H."/>
            <person name="Detter J.C."/>
            <person name="Tapia R."/>
            <person name="Han C."/>
            <person name="Land M."/>
            <person name="Hauser L."/>
            <person name="Markowitz V."/>
            <person name="Cheng J.-F."/>
            <person name="Hugenholtz P."/>
            <person name="Woyke T."/>
            <person name="Wu D."/>
            <person name="Gronow S."/>
            <person name="Wellnitz S."/>
            <person name="Brambilla E."/>
            <person name="Klenk H.-P."/>
            <person name="Eisen J.A."/>
        </authorList>
    </citation>
    <scope>NUCLEOTIDE SEQUENCE [LARGE SCALE GENOMIC DNA]</scope>
    <source>
        <strain evidence="5">DSM 12168 / CIP 105900 / DD5/3</strain>
    </source>
</reference>
<dbReference type="OrthoDB" id="360732at2"/>
<dbReference type="InterPro" id="IPR008258">
    <property type="entry name" value="Transglycosylase_SLT_dom_1"/>
</dbReference>
<dbReference type="SUPFAM" id="SSF53955">
    <property type="entry name" value="Lysozyme-like"/>
    <property type="match status" value="1"/>
</dbReference>
<dbReference type="PANTHER" id="PTHR37423:SF2">
    <property type="entry name" value="MEMBRANE-BOUND LYTIC MUREIN TRANSGLYCOSYLASE C"/>
    <property type="match status" value="1"/>
</dbReference>
<keyword evidence="2" id="KW-0472">Membrane</keyword>
<gene>
    <name evidence="4" type="ordered locus">Trebr_2218</name>
</gene>